<gene>
    <name evidence="2" type="ORF">GPM918_LOCUS1426</name>
    <name evidence="3" type="ORF">SRO942_LOCUS1426</name>
</gene>
<evidence type="ECO:0000313" key="4">
    <source>
        <dbReference type="Proteomes" id="UP000663829"/>
    </source>
</evidence>
<feature type="region of interest" description="Disordered" evidence="1">
    <location>
        <begin position="251"/>
        <end position="283"/>
    </location>
</feature>
<evidence type="ECO:0000313" key="3">
    <source>
        <dbReference type="EMBL" id="CAF3542739.1"/>
    </source>
</evidence>
<dbReference type="EMBL" id="CAJOBC010000131">
    <property type="protein sequence ID" value="CAF3542739.1"/>
    <property type="molecule type" value="Genomic_DNA"/>
</dbReference>
<comment type="caution">
    <text evidence="2">The sequence shown here is derived from an EMBL/GenBank/DDBJ whole genome shotgun (WGS) entry which is preliminary data.</text>
</comment>
<dbReference type="OrthoDB" id="10016059at2759"/>
<dbReference type="AlphaFoldDB" id="A0A813Q456"/>
<name>A0A813Q456_9BILA</name>
<proteinExistence type="predicted"/>
<dbReference type="EMBL" id="CAJNOQ010000131">
    <property type="protein sequence ID" value="CAF0761760.1"/>
    <property type="molecule type" value="Genomic_DNA"/>
</dbReference>
<organism evidence="2 4">
    <name type="scientific">Didymodactylos carnosus</name>
    <dbReference type="NCBI Taxonomy" id="1234261"/>
    <lineage>
        <taxon>Eukaryota</taxon>
        <taxon>Metazoa</taxon>
        <taxon>Spiralia</taxon>
        <taxon>Gnathifera</taxon>
        <taxon>Rotifera</taxon>
        <taxon>Eurotatoria</taxon>
        <taxon>Bdelloidea</taxon>
        <taxon>Philodinida</taxon>
        <taxon>Philodinidae</taxon>
        <taxon>Didymodactylos</taxon>
    </lineage>
</organism>
<dbReference type="Proteomes" id="UP000663829">
    <property type="component" value="Unassembled WGS sequence"/>
</dbReference>
<accession>A0A813Q456</accession>
<reference evidence="2" key="1">
    <citation type="submission" date="2021-02" db="EMBL/GenBank/DDBJ databases">
        <authorList>
            <person name="Nowell W R."/>
        </authorList>
    </citation>
    <scope>NUCLEOTIDE SEQUENCE</scope>
</reference>
<protein>
    <submittedName>
        <fullName evidence="2">Uncharacterized protein</fullName>
    </submittedName>
</protein>
<sequence length="283" mass="33342">MPVKASVRKLTNGSSNGVIPTSHQRLQNRAAAVYDASIDCFDLNIVCHLHRLSKETILNDWKGNIDYLKEKLNLSDKNDIKRRFNKILTEVNNDGLHPTLEQAINEKSIKNSMKRFLDDFNPNKKQIIIEEKFSSSNSLLVLINQGTPILTKFEENYILNCLLKIKPQTFSDIEDILYQEINSIININYQIKLTFIDEIWLTTFMINSFDYMWKIDQKWLKLIAESKTNEKKWSKKLIKYISNQNDNDKMKYCTTKKRKNYDKENDDNERKDDQPLAKKMSQY</sequence>
<keyword evidence="4" id="KW-1185">Reference proteome</keyword>
<evidence type="ECO:0000313" key="2">
    <source>
        <dbReference type="EMBL" id="CAF0761760.1"/>
    </source>
</evidence>
<dbReference type="Proteomes" id="UP000681722">
    <property type="component" value="Unassembled WGS sequence"/>
</dbReference>
<evidence type="ECO:0000256" key="1">
    <source>
        <dbReference type="SAM" id="MobiDB-lite"/>
    </source>
</evidence>